<protein>
    <submittedName>
        <fullName evidence="3">Prenyltransferase/squalene oxidase repeat-containing protein</fullName>
    </submittedName>
</protein>
<evidence type="ECO:0000313" key="3">
    <source>
        <dbReference type="EMBL" id="MEV5505640.1"/>
    </source>
</evidence>
<keyword evidence="4" id="KW-1185">Reference proteome</keyword>
<dbReference type="CDD" id="cd00688">
    <property type="entry name" value="ISOPREN_C2_like"/>
    <property type="match status" value="1"/>
</dbReference>
<keyword evidence="2" id="KW-0472">Membrane</keyword>
<keyword evidence="2" id="KW-0812">Transmembrane</keyword>
<evidence type="ECO:0000256" key="2">
    <source>
        <dbReference type="SAM" id="Phobius"/>
    </source>
</evidence>
<name>A0ABV3JS04_STRON</name>
<gene>
    <name evidence="3" type="ORF">AB0L16_04065</name>
</gene>
<feature type="region of interest" description="Disordered" evidence="1">
    <location>
        <begin position="139"/>
        <end position="165"/>
    </location>
</feature>
<evidence type="ECO:0000313" key="4">
    <source>
        <dbReference type="Proteomes" id="UP001552594"/>
    </source>
</evidence>
<keyword evidence="2" id="KW-1133">Transmembrane helix</keyword>
<dbReference type="EMBL" id="JBFAUK010000002">
    <property type="protein sequence ID" value="MEV5505640.1"/>
    <property type="molecule type" value="Genomic_DNA"/>
</dbReference>
<feature type="compositionally biased region" description="Low complexity" evidence="1">
    <location>
        <begin position="408"/>
        <end position="461"/>
    </location>
</feature>
<dbReference type="InterPro" id="IPR008930">
    <property type="entry name" value="Terpenoid_cyclase/PrenylTrfase"/>
</dbReference>
<comment type="caution">
    <text evidence="3">The sequence shown here is derived from an EMBL/GenBank/DDBJ whole genome shotgun (WGS) entry which is preliminary data.</text>
</comment>
<proteinExistence type="predicted"/>
<sequence>MSLPAHPRAAITLPTALLGSALLLTGGVGMAFADGTPAKGSKPGTAQSARAGGAAGAAAAWAASRLNADPGTLRDHDLTADLVMGLAAAGTQPDTARRATGDLARHAEDYLSQGTKGRISVANTAKLALVAAAMKQDESKNAAGKQDESKNAAGKQGPTNFGTGHDLIATLKDRLQKDGRFTDLVPQDHGLAQQDHSDRISQALAVLALKRATGTVPAEALDRLAAGACTDGGFPLALTGTSATSCTSDPEATAMAVQALTAAGGKDEQAKDAVKWLTGHQHRDGGFATAKGEVNARSTALGVQALNAGGRTAQAAKGLAWLRSVQVSCTGSAAERGAVGWNKPVIDGRTLSATAQVLPALAGKSLGQAETSGIRPALAATGCGEDAPTDDATFESRPSTPGMDATRPSTPGTDPTATSTATATESPAPTGTATATAEPSATATDGTTGSTDGSNGSNGNNDGLAATGMSAAYPAAIAAGALLLTGTAAVTLSRRRGRR</sequence>
<feature type="region of interest" description="Disordered" evidence="1">
    <location>
        <begin position="379"/>
        <end position="461"/>
    </location>
</feature>
<dbReference type="Proteomes" id="UP001552594">
    <property type="component" value="Unassembled WGS sequence"/>
</dbReference>
<dbReference type="Gene3D" id="1.50.10.20">
    <property type="match status" value="1"/>
</dbReference>
<evidence type="ECO:0000256" key="1">
    <source>
        <dbReference type="SAM" id="MobiDB-lite"/>
    </source>
</evidence>
<feature type="compositionally biased region" description="Basic and acidic residues" evidence="1">
    <location>
        <begin position="139"/>
        <end position="150"/>
    </location>
</feature>
<reference evidence="3 4" key="1">
    <citation type="submission" date="2024-06" db="EMBL/GenBank/DDBJ databases">
        <title>The Natural Products Discovery Center: Release of the First 8490 Sequenced Strains for Exploring Actinobacteria Biosynthetic Diversity.</title>
        <authorList>
            <person name="Kalkreuter E."/>
            <person name="Kautsar S.A."/>
            <person name="Yang D."/>
            <person name="Bader C.D."/>
            <person name="Teijaro C.N."/>
            <person name="Fluegel L."/>
            <person name="Davis C.M."/>
            <person name="Simpson J.R."/>
            <person name="Lauterbach L."/>
            <person name="Steele A.D."/>
            <person name="Gui C."/>
            <person name="Meng S."/>
            <person name="Li G."/>
            <person name="Viehrig K."/>
            <person name="Ye F."/>
            <person name="Su P."/>
            <person name="Kiefer A.F."/>
            <person name="Nichols A."/>
            <person name="Cepeda A.J."/>
            <person name="Yan W."/>
            <person name="Fan B."/>
            <person name="Jiang Y."/>
            <person name="Adhikari A."/>
            <person name="Zheng C.-J."/>
            <person name="Schuster L."/>
            <person name="Cowan T.M."/>
            <person name="Smanski M.J."/>
            <person name="Chevrette M.G."/>
            <person name="De Carvalho L.P.S."/>
            <person name="Shen B."/>
        </authorList>
    </citation>
    <scope>NUCLEOTIDE SEQUENCE [LARGE SCALE GENOMIC DNA]</scope>
    <source>
        <strain evidence="3 4">NPDC052347</strain>
    </source>
</reference>
<accession>A0ABV3JS04</accession>
<feature type="transmembrane region" description="Helical" evidence="2">
    <location>
        <begin position="471"/>
        <end position="492"/>
    </location>
</feature>
<dbReference type="SUPFAM" id="SSF48239">
    <property type="entry name" value="Terpenoid cyclases/Protein prenyltransferases"/>
    <property type="match status" value="1"/>
</dbReference>
<organism evidence="3 4">
    <name type="scientific">Streptomyces orinoci</name>
    <name type="common">Streptoverticillium orinoci</name>
    <dbReference type="NCBI Taxonomy" id="67339"/>
    <lineage>
        <taxon>Bacteria</taxon>
        <taxon>Bacillati</taxon>
        <taxon>Actinomycetota</taxon>
        <taxon>Actinomycetes</taxon>
        <taxon>Kitasatosporales</taxon>
        <taxon>Streptomycetaceae</taxon>
        <taxon>Streptomyces</taxon>
    </lineage>
</organism>
<dbReference type="RefSeq" id="WP_153068608.1">
    <property type="nucleotide sequence ID" value="NZ_JBFAUK010000002.1"/>
</dbReference>